<dbReference type="EMBL" id="KZ352046">
    <property type="protein sequence ID" value="PIO62477.1"/>
    <property type="molecule type" value="Genomic_DNA"/>
</dbReference>
<sequence>MKVLKHLQANEEQVHFLPPKILFSSERSIEEVFTGALLLMVGPFSFWTLSRIVIVMIMNVLTSMRRTSMRGKRSSLSNTNHVFIYVLGLSFVDLVVILHLPFLVVDLVKGIPLPFVDIEAILRTPVFRPMVVWNSDVQTILVW</sequence>
<accession>A0A2G9TX12</accession>
<evidence type="ECO:0000313" key="3">
    <source>
        <dbReference type="Proteomes" id="UP000230423"/>
    </source>
</evidence>
<dbReference type="OrthoDB" id="6076970at2759"/>
<dbReference type="AlphaFoldDB" id="A0A2G9TX12"/>
<evidence type="ECO:0000256" key="1">
    <source>
        <dbReference type="SAM" id="Phobius"/>
    </source>
</evidence>
<protein>
    <submittedName>
        <fullName evidence="2">Uncharacterized protein</fullName>
    </submittedName>
</protein>
<keyword evidence="3" id="KW-1185">Reference proteome</keyword>
<proteinExistence type="predicted"/>
<keyword evidence="1" id="KW-1133">Transmembrane helix</keyword>
<feature type="transmembrane region" description="Helical" evidence="1">
    <location>
        <begin position="82"/>
        <end position="104"/>
    </location>
</feature>
<keyword evidence="1" id="KW-0812">Transmembrane</keyword>
<keyword evidence="1" id="KW-0472">Membrane</keyword>
<reference evidence="2 3" key="1">
    <citation type="submission" date="2015-09" db="EMBL/GenBank/DDBJ databases">
        <title>Draft genome of the parasitic nematode Teladorsagia circumcincta isolate WARC Sus (inbred).</title>
        <authorList>
            <person name="Mitreva M."/>
        </authorList>
    </citation>
    <scope>NUCLEOTIDE SEQUENCE [LARGE SCALE GENOMIC DNA]</scope>
    <source>
        <strain evidence="2 3">S</strain>
    </source>
</reference>
<feature type="transmembrane region" description="Helical" evidence="1">
    <location>
        <begin position="32"/>
        <end position="61"/>
    </location>
</feature>
<dbReference type="Proteomes" id="UP000230423">
    <property type="component" value="Unassembled WGS sequence"/>
</dbReference>
<organism evidence="2 3">
    <name type="scientific">Teladorsagia circumcincta</name>
    <name type="common">Brown stomach worm</name>
    <name type="synonym">Ostertagia circumcincta</name>
    <dbReference type="NCBI Taxonomy" id="45464"/>
    <lineage>
        <taxon>Eukaryota</taxon>
        <taxon>Metazoa</taxon>
        <taxon>Ecdysozoa</taxon>
        <taxon>Nematoda</taxon>
        <taxon>Chromadorea</taxon>
        <taxon>Rhabditida</taxon>
        <taxon>Rhabditina</taxon>
        <taxon>Rhabditomorpha</taxon>
        <taxon>Strongyloidea</taxon>
        <taxon>Trichostrongylidae</taxon>
        <taxon>Teladorsagia</taxon>
    </lineage>
</organism>
<gene>
    <name evidence="2" type="ORF">TELCIR_15960</name>
</gene>
<evidence type="ECO:0000313" key="2">
    <source>
        <dbReference type="EMBL" id="PIO62477.1"/>
    </source>
</evidence>
<name>A0A2G9TX12_TELCI</name>